<organism evidence="3 4">
    <name type="scientific">Zostera marina</name>
    <name type="common">Eelgrass</name>
    <dbReference type="NCBI Taxonomy" id="29655"/>
    <lineage>
        <taxon>Eukaryota</taxon>
        <taxon>Viridiplantae</taxon>
        <taxon>Streptophyta</taxon>
        <taxon>Embryophyta</taxon>
        <taxon>Tracheophyta</taxon>
        <taxon>Spermatophyta</taxon>
        <taxon>Magnoliopsida</taxon>
        <taxon>Liliopsida</taxon>
        <taxon>Zosteraceae</taxon>
        <taxon>Zostera</taxon>
    </lineage>
</organism>
<dbReference type="AlphaFoldDB" id="A0A0K9P6A2"/>
<evidence type="ECO:0000256" key="1">
    <source>
        <dbReference type="ARBA" id="ARBA00009884"/>
    </source>
</evidence>
<evidence type="ECO:0000313" key="4">
    <source>
        <dbReference type="Proteomes" id="UP000036987"/>
    </source>
</evidence>
<dbReference type="PIRSF" id="PIRSF005715">
    <property type="entry name" value="VPS45_Sec1"/>
    <property type="match status" value="1"/>
</dbReference>
<dbReference type="Gene3D" id="3.90.830.10">
    <property type="entry name" value="Syntaxin Binding Protein 1, Chain A, domain 2"/>
    <property type="match status" value="1"/>
</dbReference>
<dbReference type="InterPro" id="IPR036045">
    <property type="entry name" value="Sec1-like_sf"/>
</dbReference>
<dbReference type="EMBL" id="LFYR01001131">
    <property type="protein sequence ID" value="KMZ64539.1"/>
    <property type="molecule type" value="Genomic_DNA"/>
</dbReference>
<comment type="similarity">
    <text evidence="1">Belongs to the STXBP/unc-18/SEC1 family.</text>
</comment>
<dbReference type="Gene3D" id="1.25.40.60">
    <property type="match status" value="1"/>
</dbReference>
<feature type="region of interest" description="Disordered" evidence="2">
    <location>
        <begin position="522"/>
        <end position="577"/>
    </location>
</feature>
<dbReference type="STRING" id="29655.A0A0K9P6A2"/>
<sequence length="640" mass="71753">MLGSTKTPDSKSTWKVLIMDKITVKVLSSSCKMADITDEGVSLVEDLFKRRQPMPSMDALYFIQPSKENVVMFLSDMSGRCPLYRKAYVFFSSPIPKELVAHIKCDSSVIPRIGALSEMNMEYFSIDSQGFITDQEKALLELYKENKVNTPKYNMCMNIMASRIATVFASLKEFPFVRCRAASSSIEASPISIHRDLIPTNLAAAIWSCINSYRTTIPNFPKKETCELLIVDRTIDQASINDLYVHFKIAPVIHEWTYDAMMHDLLELDGNKYVYEIPSKTGGAPETKDVLLDDNDPVWLELRHAHIADASERLSDQMTNFVSKNKAAQFKQGRDGGGEMSTKDLQKMVQALPQYTEQMDRLSVHVEIAGKINEIIRDIGLRDIGQLEQDLVFGDAGSKEMINFLRTNQDSSSDIKLRMLIIYALACPDKFEGDKGLKLMQLAKMSPEEIDAVNNMRSLAGSISGKKNTGGSGFSLKFDGHKKKNAGIRKERNEEEMWALSRFYPLIEEYIEKLGKGGLPDSEFSCMNEPHSTKQETSANASSTGKTTSNQPAHSMRSRRTAQWGAKARVSDDGSSSDSVLRLAPIDFKKMGQRIFVFIIGGATRSELRTIHRMTAKLRREVILGSTSLDDPPEFLSVRV</sequence>
<dbReference type="OMA" id="MIYASIF"/>
<dbReference type="Gene3D" id="3.40.50.1910">
    <property type="match status" value="1"/>
</dbReference>
<accession>A0A0K9P6A2</accession>
<dbReference type="InterPro" id="IPR043127">
    <property type="entry name" value="Sec-1-like_dom3a"/>
</dbReference>
<gene>
    <name evidence="3" type="ORF">ZOSMA_361G00190</name>
</gene>
<reference evidence="4" key="1">
    <citation type="journal article" date="2016" name="Nature">
        <title>The genome of the seagrass Zostera marina reveals angiosperm adaptation to the sea.</title>
        <authorList>
            <person name="Olsen J.L."/>
            <person name="Rouze P."/>
            <person name="Verhelst B."/>
            <person name="Lin Y.-C."/>
            <person name="Bayer T."/>
            <person name="Collen J."/>
            <person name="Dattolo E."/>
            <person name="De Paoli E."/>
            <person name="Dittami S."/>
            <person name="Maumus F."/>
            <person name="Michel G."/>
            <person name="Kersting A."/>
            <person name="Lauritano C."/>
            <person name="Lohaus R."/>
            <person name="Toepel M."/>
            <person name="Tonon T."/>
            <person name="Vanneste K."/>
            <person name="Amirebrahimi M."/>
            <person name="Brakel J."/>
            <person name="Bostroem C."/>
            <person name="Chovatia M."/>
            <person name="Grimwood J."/>
            <person name="Jenkins J.W."/>
            <person name="Jueterbock A."/>
            <person name="Mraz A."/>
            <person name="Stam W.T."/>
            <person name="Tice H."/>
            <person name="Bornberg-Bauer E."/>
            <person name="Green P.J."/>
            <person name="Pearson G.A."/>
            <person name="Procaccini G."/>
            <person name="Duarte C.M."/>
            <person name="Schmutz J."/>
            <person name="Reusch T.B.H."/>
            <person name="Van de Peer Y."/>
        </authorList>
    </citation>
    <scope>NUCLEOTIDE SEQUENCE [LARGE SCALE GENOMIC DNA]</scope>
    <source>
        <strain evidence="4">cv. Finnish</strain>
    </source>
</reference>
<dbReference type="GO" id="GO:0030141">
    <property type="term" value="C:secretory granule"/>
    <property type="evidence" value="ECO:0000318"/>
    <property type="project" value="GO_Central"/>
</dbReference>
<dbReference type="Gene3D" id="3.40.50.2060">
    <property type="match status" value="1"/>
</dbReference>
<dbReference type="GO" id="GO:0005886">
    <property type="term" value="C:plasma membrane"/>
    <property type="evidence" value="ECO:0000318"/>
    <property type="project" value="GO_Central"/>
</dbReference>
<dbReference type="PANTHER" id="PTHR11679">
    <property type="entry name" value="VESICLE PROTEIN SORTING-ASSOCIATED"/>
    <property type="match status" value="1"/>
</dbReference>
<dbReference type="SUPFAM" id="SSF56815">
    <property type="entry name" value="Sec1/munc18-like (SM) proteins"/>
    <property type="match status" value="1"/>
</dbReference>
<feature type="compositionally biased region" description="Polar residues" evidence="2">
    <location>
        <begin position="535"/>
        <end position="553"/>
    </location>
</feature>
<name>A0A0K9P6A2_ZOSMR</name>
<protein>
    <submittedName>
        <fullName evidence="3">Syntaxin binding protein 2</fullName>
    </submittedName>
</protein>
<dbReference type="InterPro" id="IPR043154">
    <property type="entry name" value="Sec-1-like_dom1"/>
</dbReference>
<dbReference type="Proteomes" id="UP000036987">
    <property type="component" value="Unassembled WGS sequence"/>
</dbReference>
<dbReference type="GO" id="GO:0016192">
    <property type="term" value="P:vesicle-mediated transport"/>
    <property type="evidence" value="ECO:0000318"/>
    <property type="project" value="GO_Central"/>
</dbReference>
<dbReference type="GO" id="GO:0019905">
    <property type="term" value="F:syntaxin binding"/>
    <property type="evidence" value="ECO:0000318"/>
    <property type="project" value="GO_Central"/>
</dbReference>
<dbReference type="GO" id="GO:0006904">
    <property type="term" value="P:vesicle docking involved in exocytosis"/>
    <property type="evidence" value="ECO:0000318"/>
    <property type="project" value="GO_Central"/>
</dbReference>
<keyword evidence="4" id="KW-1185">Reference proteome</keyword>
<evidence type="ECO:0000313" key="3">
    <source>
        <dbReference type="EMBL" id="KMZ64539.1"/>
    </source>
</evidence>
<evidence type="ECO:0000256" key="2">
    <source>
        <dbReference type="SAM" id="MobiDB-lite"/>
    </source>
</evidence>
<dbReference type="OrthoDB" id="2228at2759"/>
<dbReference type="InterPro" id="IPR001619">
    <property type="entry name" value="Sec1-like"/>
</dbReference>
<dbReference type="GO" id="GO:0006886">
    <property type="term" value="P:intracellular protein transport"/>
    <property type="evidence" value="ECO:0000318"/>
    <property type="project" value="GO_Central"/>
</dbReference>
<dbReference type="Pfam" id="PF00995">
    <property type="entry name" value="Sec1"/>
    <property type="match status" value="1"/>
</dbReference>
<comment type="caution">
    <text evidence="3">The sequence shown here is derived from an EMBL/GenBank/DDBJ whole genome shotgun (WGS) entry which is preliminary data.</text>
</comment>
<proteinExistence type="inferred from homology"/>
<dbReference type="InterPro" id="IPR027482">
    <property type="entry name" value="Sec1-like_dom2"/>
</dbReference>